<evidence type="ECO:0000256" key="1">
    <source>
        <dbReference type="SAM" id="MobiDB-lite"/>
    </source>
</evidence>
<feature type="compositionally biased region" description="Gly residues" evidence="1">
    <location>
        <begin position="45"/>
        <end position="55"/>
    </location>
</feature>
<name>A0ABD1ZUT7_VESSQ</name>
<dbReference type="AlphaFoldDB" id="A0ABD1ZUT7"/>
<gene>
    <name evidence="2" type="ORF">V1478_018354</name>
</gene>
<sequence length="100" mass="11053">MYLPSGSQGSAVRLESRFNSVGYSIKNLMNSRKIDVPIDRESLGTGAGTGTGTGTGAEHRRRRTEPRKSRTFSLRSFLNSDDNSHSNDDDDENDDDDDKL</sequence>
<feature type="region of interest" description="Disordered" evidence="1">
    <location>
        <begin position="31"/>
        <end position="100"/>
    </location>
</feature>
<dbReference type="Proteomes" id="UP001607302">
    <property type="component" value="Unassembled WGS sequence"/>
</dbReference>
<comment type="caution">
    <text evidence="2">The sequence shown here is derived from an EMBL/GenBank/DDBJ whole genome shotgun (WGS) entry which is preliminary data.</text>
</comment>
<feature type="compositionally biased region" description="Basic and acidic residues" evidence="1">
    <location>
        <begin position="32"/>
        <end position="42"/>
    </location>
</feature>
<keyword evidence="3" id="KW-1185">Reference proteome</keyword>
<feature type="compositionally biased region" description="Acidic residues" evidence="1">
    <location>
        <begin position="88"/>
        <end position="100"/>
    </location>
</feature>
<organism evidence="2 3">
    <name type="scientific">Vespula squamosa</name>
    <name type="common">Southern yellow jacket</name>
    <name type="synonym">Wasp</name>
    <dbReference type="NCBI Taxonomy" id="30214"/>
    <lineage>
        <taxon>Eukaryota</taxon>
        <taxon>Metazoa</taxon>
        <taxon>Ecdysozoa</taxon>
        <taxon>Arthropoda</taxon>
        <taxon>Hexapoda</taxon>
        <taxon>Insecta</taxon>
        <taxon>Pterygota</taxon>
        <taxon>Neoptera</taxon>
        <taxon>Endopterygota</taxon>
        <taxon>Hymenoptera</taxon>
        <taxon>Apocrita</taxon>
        <taxon>Aculeata</taxon>
        <taxon>Vespoidea</taxon>
        <taxon>Vespidae</taxon>
        <taxon>Vespinae</taxon>
        <taxon>Vespula</taxon>
    </lineage>
</organism>
<dbReference type="EMBL" id="JAUDFV010000167">
    <property type="protein sequence ID" value="KAL2712119.1"/>
    <property type="molecule type" value="Genomic_DNA"/>
</dbReference>
<evidence type="ECO:0000313" key="2">
    <source>
        <dbReference type="EMBL" id="KAL2712119.1"/>
    </source>
</evidence>
<accession>A0ABD1ZUT7</accession>
<protein>
    <submittedName>
        <fullName evidence="2">Uncharacterized protein</fullName>
    </submittedName>
</protein>
<reference evidence="2 3" key="1">
    <citation type="journal article" date="2024" name="Ann. Entomol. Soc. Am.">
        <title>Genomic analyses of the southern and eastern yellowjacket wasps (Hymenoptera: Vespidae) reveal evolutionary signatures of social life.</title>
        <authorList>
            <person name="Catto M.A."/>
            <person name="Caine P.B."/>
            <person name="Orr S.E."/>
            <person name="Hunt B.G."/>
            <person name="Goodisman M.A.D."/>
        </authorList>
    </citation>
    <scope>NUCLEOTIDE SEQUENCE [LARGE SCALE GENOMIC DNA]</scope>
    <source>
        <strain evidence="2">233</strain>
        <tissue evidence="2">Head and thorax</tissue>
    </source>
</reference>
<evidence type="ECO:0000313" key="3">
    <source>
        <dbReference type="Proteomes" id="UP001607302"/>
    </source>
</evidence>
<proteinExistence type="predicted"/>